<keyword evidence="3 5" id="KW-0687">Ribonucleoprotein</keyword>
<protein>
    <recommendedName>
        <fullName evidence="4 6">50S ribosomal protein L17</fullName>
    </recommendedName>
</protein>
<dbReference type="InterPro" id="IPR036373">
    <property type="entry name" value="Ribosomal_bL17_sf"/>
</dbReference>
<name>A0A0G1CGH2_9BACT</name>
<sequence>MKKRVYGRKLHRTTNERKRLFRNLINSFIERGFLVTTIAKAKSVQPTIEQLITGAKTDSLTSYRQSVSETGQVATAKSLKELGTLFAKRSGGYTRLIRLGSRLGDNAELVRLELVEQLIKPEVVVAPKVAETPVKEETRAVPVTKKLTKPVIKKTKKPVAAKSKLKPQKV</sequence>
<evidence type="ECO:0000313" key="8">
    <source>
        <dbReference type="Proteomes" id="UP000034543"/>
    </source>
</evidence>
<dbReference type="GO" id="GO:0022625">
    <property type="term" value="C:cytosolic large ribosomal subunit"/>
    <property type="evidence" value="ECO:0007669"/>
    <property type="project" value="TreeGrafter"/>
</dbReference>
<dbReference type="InterPro" id="IPR000456">
    <property type="entry name" value="Ribosomal_bL17"/>
</dbReference>
<dbReference type="EMBL" id="LCFB01000016">
    <property type="protein sequence ID" value="KKS84617.1"/>
    <property type="molecule type" value="Genomic_DNA"/>
</dbReference>
<evidence type="ECO:0000256" key="1">
    <source>
        <dbReference type="ARBA" id="ARBA00008777"/>
    </source>
</evidence>
<dbReference type="Pfam" id="PF01196">
    <property type="entry name" value="Ribosomal_L17"/>
    <property type="match status" value="1"/>
</dbReference>
<evidence type="ECO:0000256" key="5">
    <source>
        <dbReference type="RuleBase" id="RU000660"/>
    </source>
</evidence>
<comment type="similarity">
    <text evidence="1 5">Belongs to the bacterial ribosomal protein bL17 family.</text>
</comment>
<evidence type="ECO:0000313" key="7">
    <source>
        <dbReference type="EMBL" id="KKS84617.1"/>
    </source>
</evidence>
<dbReference type="Proteomes" id="UP000034543">
    <property type="component" value="Unassembled WGS sequence"/>
</dbReference>
<comment type="caution">
    <text evidence="7">The sequence shown here is derived from an EMBL/GenBank/DDBJ whole genome shotgun (WGS) entry which is preliminary data.</text>
</comment>
<evidence type="ECO:0000256" key="2">
    <source>
        <dbReference type="ARBA" id="ARBA00022980"/>
    </source>
</evidence>
<evidence type="ECO:0000256" key="3">
    <source>
        <dbReference type="ARBA" id="ARBA00023274"/>
    </source>
</evidence>
<dbReference type="PANTHER" id="PTHR14413">
    <property type="entry name" value="RIBOSOMAL PROTEIN L17"/>
    <property type="match status" value="1"/>
</dbReference>
<dbReference type="InterPro" id="IPR047859">
    <property type="entry name" value="Ribosomal_bL17_CS"/>
</dbReference>
<dbReference type="PANTHER" id="PTHR14413:SF16">
    <property type="entry name" value="LARGE RIBOSOMAL SUBUNIT PROTEIN BL17M"/>
    <property type="match status" value="1"/>
</dbReference>
<keyword evidence="2 5" id="KW-0689">Ribosomal protein</keyword>
<dbReference type="GO" id="GO:0003735">
    <property type="term" value="F:structural constituent of ribosome"/>
    <property type="evidence" value="ECO:0007669"/>
    <property type="project" value="InterPro"/>
</dbReference>
<proteinExistence type="inferred from homology"/>
<organism evidence="7 8">
    <name type="scientific">Candidatus Gottesmanbacteria bacterium GW2011_GWA1_43_11</name>
    <dbReference type="NCBI Taxonomy" id="1618436"/>
    <lineage>
        <taxon>Bacteria</taxon>
        <taxon>Candidatus Gottesmaniibacteriota</taxon>
    </lineage>
</organism>
<reference evidence="7 8" key="1">
    <citation type="journal article" date="2015" name="Nature">
        <title>rRNA introns, odd ribosomes, and small enigmatic genomes across a large radiation of phyla.</title>
        <authorList>
            <person name="Brown C.T."/>
            <person name="Hug L.A."/>
            <person name="Thomas B.C."/>
            <person name="Sharon I."/>
            <person name="Castelle C.J."/>
            <person name="Singh A."/>
            <person name="Wilkins M.J."/>
            <person name="Williams K.H."/>
            <person name="Banfield J.F."/>
        </authorList>
    </citation>
    <scope>NUCLEOTIDE SEQUENCE [LARGE SCALE GENOMIC DNA]</scope>
</reference>
<evidence type="ECO:0000256" key="4">
    <source>
        <dbReference type="ARBA" id="ARBA00035494"/>
    </source>
</evidence>
<dbReference type="SUPFAM" id="SSF64263">
    <property type="entry name" value="Prokaryotic ribosomal protein L17"/>
    <property type="match status" value="1"/>
</dbReference>
<dbReference type="STRING" id="1618436.UV59_C0016G0005"/>
<dbReference type="AlphaFoldDB" id="A0A0G1CGH2"/>
<accession>A0A0G1CGH2</accession>
<evidence type="ECO:0000256" key="6">
    <source>
        <dbReference type="RuleBase" id="RU000661"/>
    </source>
</evidence>
<dbReference type="PROSITE" id="PS01167">
    <property type="entry name" value="RIBOSOMAL_L17"/>
    <property type="match status" value="1"/>
</dbReference>
<gene>
    <name evidence="7" type="ORF">UV59_C0016G0005</name>
</gene>
<dbReference type="GO" id="GO:0006412">
    <property type="term" value="P:translation"/>
    <property type="evidence" value="ECO:0007669"/>
    <property type="project" value="InterPro"/>
</dbReference>
<dbReference type="NCBIfam" id="TIGR00059">
    <property type="entry name" value="L17"/>
    <property type="match status" value="1"/>
</dbReference>
<dbReference type="Gene3D" id="3.90.1030.10">
    <property type="entry name" value="Ribosomal protein L17"/>
    <property type="match status" value="1"/>
</dbReference>